<dbReference type="EMBL" id="PJEX01000351">
    <property type="protein sequence ID" value="TKW50896.1"/>
    <property type="molecule type" value="Genomic_DNA"/>
</dbReference>
<dbReference type="AlphaFoldDB" id="A0A4V6DFY7"/>
<keyword evidence="2" id="KW-1185">Reference proteome</keyword>
<dbReference type="Proteomes" id="UP000310108">
    <property type="component" value="Unassembled WGS sequence"/>
</dbReference>
<organism evidence="1 2">
    <name type="scientific">Colletotrichum tanaceti</name>
    <dbReference type="NCBI Taxonomy" id="1306861"/>
    <lineage>
        <taxon>Eukaryota</taxon>
        <taxon>Fungi</taxon>
        <taxon>Dikarya</taxon>
        <taxon>Ascomycota</taxon>
        <taxon>Pezizomycotina</taxon>
        <taxon>Sordariomycetes</taxon>
        <taxon>Hypocreomycetidae</taxon>
        <taxon>Glomerellales</taxon>
        <taxon>Glomerellaceae</taxon>
        <taxon>Colletotrichum</taxon>
        <taxon>Colletotrichum destructivum species complex</taxon>
    </lineage>
</organism>
<gene>
    <name evidence="1" type="ORF">CTA1_9384</name>
</gene>
<proteinExistence type="predicted"/>
<evidence type="ECO:0000313" key="1">
    <source>
        <dbReference type="EMBL" id="TKW50896.1"/>
    </source>
</evidence>
<sequence length="78" mass="8470">MSLGKPTTDNAHKQSGRDMRFGNSCTTALLAKPITDLRQCRQHVDSRYPGFLCTMPIVSDVVGGASEHGHQQPTNPTC</sequence>
<comment type="caution">
    <text evidence="1">The sequence shown here is derived from an EMBL/GenBank/DDBJ whole genome shotgun (WGS) entry which is preliminary data.</text>
</comment>
<accession>A0A4V6DFY7</accession>
<evidence type="ECO:0000313" key="2">
    <source>
        <dbReference type="Proteomes" id="UP000310108"/>
    </source>
</evidence>
<reference evidence="1 2" key="1">
    <citation type="journal article" date="2019" name="PLoS ONE">
        <title>Comparative genome analysis indicates high evolutionary potential of pathogenicity genes in Colletotrichum tanaceti.</title>
        <authorList>
            <person name="Lelwala R.V."/>
            <person name="Korhonen P.K."/>
            <person name="Young N.D."/>
            <person name="Scott J.B."/>
            <person name="Ades P.A."/>
            <person name="Gasser R.B."/>
            <person name="Taylor P.W.J."/>
        </authorList>
    </citation>
    <scope>NUCLEOTIDE SEQUENCE [LARGE SCALE GENOMIC DNA]</scope>
    <source>
        <strain evidence="1">BRIP57314</strain>
    </source>
</reference>
<name>A0A4V6DFY7_9PEZI</name>
<protein>
    <submittedName>
        <fullName evidence="1">Uncharacterized protein</fullName>
    </submittedName>
</protein>